<dbReference type="EMBL" id="JAUIZM010000010">
    <property type="protein sequence ID" value="KAK1359249.1"/>
    <property type="molecule type" value="Genomic_DNA"/>
</dbReference>
<dbReference type="Pfam" id="PF08158">
    <property type="entry name" value="SDA1_HEAT"/>
    <property type="match status" value="1"/>
</dbReference>
<reference evidence="3" key="1">
    <citation type="submission" date="2023-02" db="EMBL/GenBank/DDBJ databases">
        <title>Genome of toxic invasive species Heracleum sosnowskyi carries increased number of genes despite the absence of recent whole-genome duplications.</title>
        <authorList>
            <person name="Schelkunov M."/>
            <person name="Shtratnikova V."/>
            <person name="Makarenko M."/>
            <person name="Klepikova A."/>
            <person name="Omelchenko D."/>
            <person name="Novikova G."/>
            <person name="Obukhova E."/>
            <person name="Bogdanov V."/>
            <person name="Penin A."/>
            <person name="Logacheva M."/>
        </authorList>
    </citation>
    <scope>NUCLEOTIDE SEQUENCE</scope>
    <source>
        <strain evidence="3">Hsosn_3</strain>
        <tissue evidence="3">Leaf</tissue>
    </source>
</reference>
<dbReference type="GO" id="GO:0000055">
    <property type="term" value="P:ribosomal large subunit export from nucleus"/>
    <property type="evidence" value="ECO:0007669"/>
    <property type="project" value="UniProtKB-UniRule"/>
</dbReference>
<feature type="domain" description="SDA1 N-terminal" evidence="2">
    <location>
        <begin position="21"/>
        <end position="226"/>
    </location>
</feature>
<dbReference type="InterPro" id="IPR027312">
    <property type="entry name" value="Sda1"/>
</dbReference>
<keyword evidence="4" id="KW-1185">Reference proteome</keyword>
<comment type="similarity">
    <text evidence="1">Belongs to the SDA1 family.</text>
</comment>
<dbReference type="InterPro" id="IPR012977">
    <property type="entry name" value="SDA1_N"/>
</dbReference>
<keyword evidence="1" id="KW-0813">Transport</keyword>
<evidence type="ECO:0000256" key="1">
    <source>
        <dbReference type="RuleBase" id="RU365057"/>
    </source>
</evidence>
<comment type="function">
    <text evidence="1">Required for 60S pre-ribosomal subunits export to the cytoplasm.</text>
</comment>
<evidence type="ECO:0000259" key="2">
    <source>
        <dbReference type="Pfam" id="PF08158"/>
    </source>
</evidence>
<dbReference type="GO" id="GO:0005730">
    <property type="term" value="C:nucleolus"/>
    <property type="evidence" value="ECO:0007669"/>
    <property type="project" value="UniProtKB-SubCell"/>
</dbReference>
<gene>
    <name evidence="3" type="ORF">POM88_043723</name>
</gene>
<evidence type="ECO:0000313" key="4">
    <source>
        <dbReference type="Proteomes" id="UP001237642"/>
    </source>
</evidence>
<comment type="subcellular location">
    <subcellularLocation>
        <location evidence="1">Nucleus</location>
        <location evidence="1">Nucleolus</location>
    </subcellularLocation>
</comment>
<name>A0AAD8H3W5_9APIA</name>
<sequence length="237" mass="27401">MYALQWDWIRYFGAAVIELLVEIGEILALFMELQTLGDRNLQKLAFSHVIHTIRRMNQKHKNEARNRSLQNILFPMLQEEDEAKAKRALMTLCDLHRRKVWFDDRTTNAICSACFHTSPKIMIAALSFLLNYENIEDDDSDDSSSEDESTPQHQIVLSKEAVYKANNTGTTASKKKKKAKLQRVIRSMKKQQCQSSEKTTTLSSYSPLNHLNDSQVTKRPLHAYTNHSVEAFFFKCK</sequence>
<dbReference type="Proteomes" id="UP001237642">
    <property type="component" value="Unassembled WGS sequence"/>
</dbReference>
<keyword evidence="1" id="KW-0690">Ribosome biogenesis</keyword>
<dbReference type="AlphaFoldDB" id="A0AAD8H3W5"/>
<dbReference type="GO" id="GO:0015031">
    <property type="term" value="P:protein transport"/>
    <property type="evidence" value="ECO:0007669"/>
    <property type="project" value="UniProtKB-KW"/>
</dbReference>
<keyword evidence="1" id="KW-0653">Protein transport</keyword>
<reference evidence="3" key="2">
    <citation type="submission" date="2023-05" db="EMBL/GenBank/DDBJ databases">
        <authorList>
            <person name="Schelkunov M.I."/>
        </authorList>
    </citation>
    <scope>NUCLEOTIDE SEQUENCE</scope>
    <source>
        <strain evidence="3">Hsosn_3</strain>
        <tissue evidence="3">Leaf</tissue>
    </source>
</reference>
<dbReference type="PANTHER" id="PTHR12730:SF0">
    <property type="entry name" value="PROTEIN SDA1 HOMOLOG"/>
    <property type="match status" value="1"/>
</dbReference>
<dbReference type="PANTHER" id="PTHR12730">
    <property type="entry name" value="HSDA/SDA1-RELATED"/>
    <property type="match status" value="1"/>
</dbReference>
<proteinExistence type="inferred from homology"/>
<accession>A0AAD8H3W5</accession>
<protein>
    <recommendedName>
        <fullName evidence="1">Protein SDA1</fullName>
    </recommendedName>
</protein>
<evidence type="ECO:0000313" key="3">
    <source>
        <dbReference type="EMBL" id="KAK1359249.1"/>
    </source>
</evidence>
<keyword evidence="1" id="KW-0539">Nucleus</keyword>
<comment type="caution">
    <text evidence="3">The sequence shown here is derived from an EMBL/GenBank/DDBJ whole genome shotgun (WGS) entry which is preliminary data.</text>
</comment>
<dbReference type="GO" id="GO:0042273">
    <property type="term" value="P:ribosomal large subunit biogenesis"/>
    <property type="evidence" value="ECO:0007669"/>
    <property type="project" value="UniProtKB-UniRule"/>
</dbReference>
<dbReference type="SUPFAM" id="SSF48371">
    <property type="entry name" value="ARM repeat"/>
    <property type="match status" value="1"/>
</dbReference>
<dbReference type="InterPro" id="IPR016024">
    <property type="entry name" value="ARM-type_fold"/>
</dbReference>
<organism evidence="3 4">
    <name type="scientific">Heracleum sosnowskyi</name>
    <dbReference type="NCBI Taxonomy" id="360622"/>
    <lineage>
        <taxon>Eukaryota</taxon>
        <taxon>Viridiplantae</taxon>
        <taxon>Streptophyta</taxon>
        <taxon>Embryophyta</taxon>
        <taxon>Tracheophyta</taxon>
        <taxon>Spermatophyta</taxon>
        <taxon>Magnoliopsida</taxon>
        <taxon>eudicotyledons</taxon>
        <taxon>Gunneridae</taxon>
        <taxon>Pentapetalae</taxon>
        <taxon>asterids</taxon>
        <taxon>campanulids</taxon>
        <taxon>Apiales</taxon>
        <taxon>Apiaceae</taxon>
        <taxon>Apioideae</taxon>
        <taxon>apioid superclade</taxon>
        <taxon>Tordylieae</taxon>
        <taxon>Tordyliinae</taxon>
        <taxon>Heracleum</taxon>
    </lineage>
</organism>